<dbReference type="Proteomes" id="UP000179237">
    <property type="component" value="Unassembled WGS sequence"/>
</dbReference>
<dbReference type="AlphaFoldDB" id="A0A1F5FVX9"/>
<organism evidence="1 2">
    <name type="scientific">Candidatus Collierbacteria bacterium RIFOXYD1_FULL_40_9</name>
    <dbReference type="NCBI Taxonomy" id="1817731"/>
    <lineage>
        <taxon>Bacteria</taxon>
        <taxon>Candidatus Collieribacteriota</taxon>
    </lineage>
</organism>
<gene>
    <name evidence="1" type="ORF">A2572_00960</name>
</gene>
<reference evidence="1 2" key="1">
    <citation type="journal article" date="2016" name="Nat. Commun.">
        <title>Thousands of microbial genomes shed light on interconnected biogeochemical processes in an aquifer system.</title>
        <authorList>
            <person name="Anantharaman K."/>
            <person name="Brown C.T."/>
            <person name="Hug L.A."/>
            <person name="Sharon I."/>
            <person name="Castelle C.J."/>
            <person name="Probst A.J."/>
            <person name="Thomas B.C."/>
            <person name="Singh A."/>
            <person name="Wilkins M.J."/>
            <person name="Karaoz U."/>
            <person name="Brodie E.L."/>
            <person name="Williams K.H."/>
            <person name="Hubbard S.S."/>
            <person name="Banfield J.F."/>
        </authorList>
    </citation>
    <scope>NUCLEOTIDE SEQUENCE [LARGE SCALE GENOMIC DNA]</scope>
</reference>
<comment type="caution">
    <text evidence="1">The sequence shown here is derived from an EMBL/GenBank/DDBJ whole genome shotgun (WGS) entry which is preliminary data.</text>
</comment>
<proteinExistence type="predicted"/>
<sequence>MDIFWTKIMPECVSAYPWGREFSGKMSAKKIEEGISARVKKMSDDEFDLFLSAVVMQSSKDQMMGVALTEKIQFFRSLRK</sequence>
<dbReference type="EMBL" id="MFAQ01000009">
    <property type="protein sequence ID" value="OGD83771.1"/>
    <property type="molecule type" value="Genomic_DNA"/>
</dbReference>
<name>A0A1F5FVX9_9BACT</name>
<evidence type="ECO:0000313" key="2">
    <source>
        <dbReference type="Proteomes" id="UP000179237"/>
    </source>
</evidence>
<protein>
    <submittedName>
        <fullName evidence="1">Uncharacterized protein</fullName>
    </submittedName>
</protein>
<accession>A0A1F5FVX9</accession>
<evidence type="ECO:0000313" key="1">
    <source>
        <dbReference type="EMBL" id="OGD83771.1"/>
    </source>
</evidence>